<evidence type="ECO:0000256" key="16">
    <source>
        <dbReference type="ARBA" id="ARBA00042573"/>
    </source>
</evidence>
<evidence type="ECO:0000256" key="15">
    <source>
        <dbReference type="ARBA" id="ARBA00042273"/>
    </source>
</evidence>
<dbReference type="InterPro" id="IPR042235">
    <property type="entry name" value="ZP-C_dom"/>
</dbReference>
<keyword evidence="9 17" id="KW-1015">Disulfide bond</keyword>
<evidence type="ECO:0000256" key="13">
    <source>
        <dbReference type="ARBA" id="ARBA00037545"/>
    </source>
</evidence>
<gene>
    <name evidence="20" type="ORF">KC01_LOCUS10663</name>
</gene>
<evidence type="ECO:0000256" key="12">
    <source>
        <dbReference type="ARBA" id="ARBA00024183"/>
    </source>
</evidence>
<dbReference type="GO" id="GO:0035805">
    <property type="term" value="C:egg coat"/>
    <property type="evidence" value="ECO:0007669"/>
    <property type="project" value="UniProtKB-SubCell"/>
</dbReference>
<feature type="domain" description="ZP" evidence="18">
    <location>
        <begin position="75"/>
        <end position="362"/>
    </location>
</feature>
<dbReference type="GO" id="GO:0035804">
    <property type="term" value="F:structural constituent of egg coat"/>
    <property type="evidence" value="ECO:0007669"/>
    <property type="project" value="TreeGrafter"/>
</dbReference>
<dbReference type="InterPro" id="IPR044913">
    <property type="entry name" value="P_trefoil_dom_sf"/>
</dbReference>
<keyword evidence="2" id="KW-1003">Cell membrane</keyword>
<dbReference type="InterPro" id="IPR000519">
    <property type="entry name" value="P_trefoil_dom"/>
</dbReference>
<feature type="domain" description="P-type" evidence="19">
    <location>
        <begin position="32"/>
        <end position="70"/>
    </location>
</feature>
<evidence type="ECO:0000256" key="4">
    <source>
        <dbReference type="ARBA" id="ARBA00022530"/>
    </source>
</evidence>
<comment type="subcellular location">
    <subcellularLocation>
        <location evidence="1">Cell membrane</location>
        <topology evidence="1">Single-pass type I membrane protein</topology>
    </subcellularLocation>
    <subcellularLocation>
        <location evidence="12">Zona pellucida</location>
    </subcellularLocation>
</comment>
<keyword evidence="21" id="KW-1185">Reference proteome</keyword>
<dbReference type="Pfam" id="PF23344">
    <property type="entry name" value="ZP-N"/>
    <property type="match status" value="1"/>
</dbReference>
<comment type="caution">
    <text evidence="17">Lacks conserved residue(s) required for the propagation of feature annotation.</text>
</comment>
<dbReference type="Gene3D" id="4.10.110.10">
    <property type="entry name" value="Spasmolytic Protein, domain 1"/>
    <property type="match status" value="1"/>
</dbReference>
<dbReference type="InterPro" id="IPR051148">
    <property type="entry name" value="Zona_Pellucida_Domain_gp"/>
</dbReference>
<evidence type="ECO:0000313" key="20">
    <source>
        <dbReference type="EMBL" id="CAL1579657.1"/>
    </source>
</evidence>
<evidence type="ECO:0000259" key="19">
    <source>
        <dbReference type="PROSITE" id="PS51448"/>
    </source>
</evidence>
<evidence type="ECO:0000313" key="21">
    <source>
        <dbReference type="Proteomes" id="UP001497482"/>
    </source>
</evidence>
<evidence type="ECO:0000256" key="7">
    <source>
        <dbReference type="ARBA" id="ARBA00022989"/>
    </source>
</evidence>
<keyword evidence="5" id="KW-0165">Cleavage on pair of basic residues</keyword>
<evidence type="ECO:0000256" key="8">
    <source>
        <dbReference type="ARBA" id="ARBA00023136"/>
    </source>
</evidence>
<keyword evidence="6" id="KW-0812">Transmembrane</keyword>
<evidence type="ECO:0000256" key="14">
    <source>
        <dbReference type="ARBA" id="ARBA00040238"/>
    </source>
</evidence>
<reference evidence="20 21" key="1">
    <citation type="submission" date="2024-04" db="EMBL/GenBank/DDBJ databases">
        <authorList>
            <person name="Waldvogel A.-M."/>
            <person name="Schoenle A."/>
        </authorList>
    </citation>
    <scope>NUCLEOTIDE SEQUENCE [LARGE SCALE GENOMIC DNA]</scope>
</reference>
<sequence>MPGNIQKNFWITTTTATQQPKNSFTVVPPAQDRCQVEERARIRCGHSDVTPEQCQSIDCCYDGQRCYYGKAVTLQCTRDGQFVVVVARDATLPHIDVETVSLLESGHESCSPAAVTAAFTIFQFAVTRCGTRISEEDGYIVYENHMSSAYEVGIGPKGSITRDSHFELLFQCRYSGSAAQALVMEVNDVPAPLPVAAAGPLRVELRLGSGQCHGKGCVAEVAAYSSYYTQSDYPITKVLRDPVYVEVRLLERTDPNVVLTLQHCWATAGPNPSSQPQWDLLLNGCPYSEDNYMTKVVPVDANSGLSYPTHYKRFIVKMFTFVDQASYSPHQDTVFIHCSTAVCYPSSVDSCQPQCHRQRRSAVSSRQKALVSSKQLILTSDLPFRSSQREGYNCNSSPPHLLCPTPIFPPTRPLCSFGWASRRLQTSFCSHEQGVQAESRAGRLAKTGCAPLCPHL</sequence>
<evidence type="ECO:0000256" key="10">
    <source>
        <dbReference type="ARBA" id="ARBA00023180"/>
    </source>
</evidence>
<dbReference type="PROSITE" id="PS51448">
    <property type="entry name" value="P_TREFOIL_2"/>
    <property type="match status" value="1"/>
</dbReference>
<dbReference type="EMBL" id="OZ035836">
    <property type="protein sequence ID" value="CAL1579657.1"/>
    <property type="molecule type" value="Genomic_DNA"/>
</dbReference>
<feature type="disulfide bond" evidence="17">
    <location>
        <begin position="44"/>
        <end position="59"/>
    </location>
</feature>
<dbReference type="GO" id="GO:0060468">
    <property type="term" value="P:prevention of polyspermy"/>
    <property type="evidence" value="ECO:0007669"/>
    <property type="project" value="TreeGrafter"/>
</dbReference>
<dbReference type="SMART" id="SM00018">
    <property type="entry name" value="PD"/>
    <property type="match status" value="1"/>
</dbReference>
<protein>
    <recommendedName>
        <fullName evidence="14">Zona pellucida sperm-binding protein 4</fullName>
    </recommendedName>
    <alternativeName>
        <fullName evidence="16">Zona pellucida glycoprotein 4</fullName>
    </alternativeName>
    <alternativeName>
        <fullName evidence="15">Zona pellucida protein B</fullName>
    </alternativeName>
</protein>
<dbReference type="InterPro" id="IPR001507">
    <property type="entry name" value="ZP_dom"/>
</dbReference>
<dbReference type="InterPro" id="IPR055355">
    <property type="entry name" value="ZP-C"/>
</dbReference>
<comment type="function">
    <text evidence="13">Component of the zona pellucida, an extracellular matrix surrounding oocytes which mediates sperm binding, induction of the acrosome reaction and prevents post-fertilization polyspermy. The zona pellucida is composed of 3 to 4 glycoproteins, ZP1, ZP2, ZP3, and ZP4. ZP4 may act as a sperm receptor.</text>
</comment>
<dbReference type="CDD" id="cd00111">
    <property type="entry name" value="Trefoil"/>
    <property type="match status" value="1"/>
</dbReference>
<dbReference type="Proteomes" id="UP001497482">
    <property type="component" value="Chromosome 14"/>
</dbReference>
<keyword evidence="3" id="KW-0964">Secreted</keyword>
<dbReference type="PROSITE" id="PS51034">
    <property type="entry name" value="ZP_2"/>
    <property type="match status" value="1"/>
</dbReference>
<accession>A0AAV2JVS0</accession>
<keyword evidence="7" id="KW-1133">Transmembrane helix</keyword>
<dbReference type="SUPFAM" id="SSF57492">
    <property type="entry name" value="Trefoil"/>
    <property type="match status" value="1"/>
</dbReference>
<organism evidence="20 21">
    <name type="scientific">Knipowitschia caucasica</name>
    <name type="common">Caucasian dwarf goby</name>
    <name type="synonym">Pomatoschistus caucasicus</name>
    <dbReference type="NCBI Taxonomy" id="637954"/>
    <lineage>
        <taxon>Eukaryota</taxon>
        <taxon>Metazoa</taxon>
        <taxon>Chordata</taxon>
        <taxon>Craniata</taxon>
        <taxon>Vertebrata</taxon>
        <taxon>Euteleostomi</taxon>
        <taxon>Actinopterygii</taxon>
        <taxon>Neopterygii</taxon>
        <taxon>Teleostei</taxon>
        <taxon>Neoteleostei</taxon>
        <taxon>Acanthomorphata</taxon>
        <taxon>Gobiaria</taxon>
        <taxon>Gobiiformes</taxon>
        <taxon>Gobioidei</taxon>
        <taxon>Gobiidae</taxon>
        <taxon>Gobiinae</taxon>
        <taxon>Knipowitschia</taxon>
    </lineage>
</organism>
<evidence type="ECO:0000256" key="11">
    <source>
        <dbReference type="ARBA" id="ARBA00023279"/>
    </source>
</evidence>
<proteinExistence type="predicted"/>
<dbReference type="Pfam" id="PF00100">
    <property type="entry name" value="Zona_pellucida"/>
    <property type="match status" value="1"/>
</dbReference>
<name>A0AAV2JVS0_KNICA</name>
<keyword evidence="10" id="KW-0325">Glycoprotein</keyword>
<evidence type="ECO:0000256" key="3">
    <source>
        <dbReference type="ARBA" id="ARBA00022525"/>
    </source>
</evidence>
<dbReference type="Gene3D" id="2.60.40.3210">
    <property type="entry name" value="Zona pellucida, ZP-N domain"/>
    <property type="match status" value="1"/>
</dbReference>
<evidence type="ECO:0000256" key="6">
    <source>
        <dbReference type="ARBA" id="ARBA00022692"/>
    </source>
</evidence>
<keyword evidence="4" id="KW-0272">Extracellular matrix</keyword>
<evidence type="ECO:0000256" key="2">
    <source>
        <dbReference type="ARBA" id="ARBA00022475"/>
    </source>
</evidence>
<evidence type="ECO:0000256" key="17">
    <source>
        <dbReference type="PROSITE-ProRule" id="PRU00779"/>
    </source>
</evidence>
<evidence type="ECO:0000256" key="9">
    <source>
        <dbReference type="ARBA" id="ARBA00023157"/>
    </source>
</evidence>
<keyword evidence="8" id="KW-0472">Membrane</keyword>
<dbReference type="Pfam" id="PF00088">
    <property type="entry name" value="Trefoil"/>
    <property type="match status" value="1"/>
</dbReference>
<dbReference type="PANTHER" id="PTHR23343:SF31">
    <property type="entry name" value="ZONA PELLUCIDA SPERM-BINDING PROTEIN 4"/>
    <property type="match status" value="1"/>
</dbReference>
<dbReference type="GO" id="GO:0005886">
    <property type="term" value="C:plasma membrane"/>
    <property type="evidence" value="ECO:0007669"/>
    <property type="project" value="UniProtKB-SubCell"/>
</dbReference>
<dbReference type="InterPro" id="IPR055356">
    <property type="entry name" value="ZP-N"/>
</dbReference>
<dbReference type="PANTHER" id="PTHR23343">
    <property type="entry name" value="ZONA PELLUCIDA SPERM-BINDING PROTEIN"/>
    <property type="match status" value="1"/>
</dbReference>
<keyword evidence="11" id="KW-0278">Fertilization</keyword>
<dbReference type="AlphaFoldDB" id="A0AAV2JVS0"/>
<evidence type="ECO:0000259" key="18">
    <source>
        <dbReference type="PROSITE" id="PS51034"/>
    </source>
</evidence>
<feature type="disulfide bond" evidence="17">
    <location>
        <begin position="34"/>
        <end position="60"/>
    </location>
</feature>
<evidence type="ECO:0000256" key="1">
    <source>
        <dbReference type="ARBA" id="ARBA00004251"/>
    </source>
</evidence>
<dbReference type="Gene3D" id="2.60.40.4100">
    <property type="entry name" value="Zona pellucida, ZP-C domain"/>
    <property type="match status" value="1"/>
</dbReference>
<dbReference type="GO" id="GO:0007339">
    <property type="term" value="P:binding of sperm to zona pellucida"/>
    <property type="evidence" value="ECO:0007669"/>
    <property type="project" value="TreeGrafter"/>
</dbReference>
<dbReference type="SMART" id="SM00241">
    <property type="entry name" value="ZP"/>
    <property type="match status" value="1"/>
</dbReference>
<evidence type="ECO:0000256" key="5">
    <source>
        <dbReference type="ARBA" id="ARBA00022685"/>
    </source>
</evidence>
<dbReference type="GO" id="GO:0032190">
    <property type="term" value="F:acrosin binding"/>
    <property type="evidence" value="ECO:0007669"/>
    <property type="project" value="TreeGrafter"/>
</dbReference>